<feature type="compositionally biased region" description="Pro residues" evidence="17">
    <location>
        <begin position="250"/>
        <end position="259"/>
    </location>
</feature>
<dbReference type="GO" id="GO:0006308">
    <property type="term" value="P:DNA catabolic process"/>
    <property type="evidence" value="ECO:0007669"/>
    <property type="project" value="UniProtKB-UniRule"/>
</dbReference>
<feature type="compositionally biased region" description="Low complexity" evidence="17">
    <location>
        <begin position="91"/>
        <end position="104"/>
    </location>
</feature>
<evidence type="ECO:0000256" key="1">
    <source>
        <dbReference type="ARBA" id="ARBA00001946"/>
    </source>
</evidence>
<dbReference type="SUPFAM" id="SSF52980">
    <property type="entry name" value="Restriction endonuclease-like"/>
    <property type="match status" value="1"/>
</dbReference>
<evidence type="ECO:0000256" key="9">
    <source>
        <dbReference type="ARBA" id="ARBA00022801"/>
    </source>
</evidence>
<dbReference type="InterPro" id="IPR042530">
    <property type="entry name" value="EME1/EME2_C"/>
</dbReference>
<sequence length="717" mass="80686">MSRTGASRTRTKCANPELLSWLGELRDETEEDSNYRMVLGRAYKSMKEYPDVLERIEDAVRIKNIGPKIISKLKEKQKEKTGFMSAHLNLPSTAGPSTSTATEPAPKKRGRPKKADGTAATPLNRQVSAPSVMHTSGPARATPRARQASGAAAVEATVEYAPPPGAPLTDSNPFLFTYLDSNSRPVRKRDDAYFEEEKLREPGYLIQYSAPYDKHPLIKELLGHFPINGKLNAYLPMIFALEYNTSPLPASQPAPPPPASKAAPPQAEKRKLSDLLDAENKADAAQKRRNTGSLNPARQLPVQPPGLASTSFATARKPMGRSATMPAMNNSMPPPAAPAAAEGITRTTSLPNNTRVQRNKPRLSSALPTMEIEVDLEDPYASAEHMEIPKFNPIVIPAEGYDIKFVLDIREVKSRKDRDWLADRLATKGIPVVKEPLEIGDVAWKAVRKHKRGDEYDEVVLDVILERKRFDDLWMSIKEGRFHEQKFRLHNSAVTKVFYLVEAYDRNKREDAKQSNLGKAFDTAISSTQVVDHFRVKETSHINDTIAYYTTLHAAVLDRYRGKPLNVLPSELIRRQTYLKLQKGLRRREPHREYLTTFAAFQLLNTKSGFTTIRETWARQLLRVSLMSAEKAGAVVQRYPCPRALRDAFREDEEREREERALEEMEARAVKGGRRKKSQVRPARHLLKDVGQGVRMVGESLSEKVYDLMMSEEYAAR</sequence>
<dbReference type="GO" id="GO:0000727">
    <property type="term" value="P:double-strand break repair via break-induced replication"/>
    <property type="evidence" value="ECO:0007669"/>
    <property type="project" value="UniProtKB-UniRule"/>
</dbReference>
<dbReference type="GO" id="GO:0048476">
    <property type="term" value="C:Holliday junction resolvase complex"/>
    <property type="evidence" value="ECO:0007669"/>
    <property type="project" value="UniProtKB-UniRule"/>
</dbReference>
<dbReference type="FunCoup" id="D8PZN9">
    <property type="interactions" value="137"/>
</dbReference>
<dbReference type="GeneID" id="9585423"/>
<comment type="similarity">
    <text evidence="3 16">Belongs to the XPF family.</text>
</comment>
<dbReference type="GO" id="GO:0003677">
    <property type="term" value="F:DNA binding"/>
    <property type="evidence" value="ECO:0007669"/>
    <property type="project" value="UniProtKB-UniRule"/>
</dbReference>
<evidence type="ECO:0000256" key="13">
    <source>
        <dbReference type="ARBA" id="ARBA00023242"/>
    </source>
</evidence>
<keyword evidence="9 16" id="KW-0378">Hydrolase</keyword>
<evidence type="ECO:0000256" key="8">
    <source>
        <dbReference type="ARBA" id="ARBA00022763"/>
    </source>
</evidence>
<evidence type="ECO:0000256" key="11">
    <source>
        <dbReference type="ARBA" id="ARBA00023172"/>
    </source>
</evidence>
<evidence type="ECO:0000256" key="10">
    <source>
        <dbReference type="ARBA" id="ARBA00022842"/>
    </source>
</evidence>
<evidence type="ECO:0000256" key="14">
    <source>
        <dbReference type="ARBA" id="ARBA00023254"/>
    </source>
</evidence>
<dbReference type="AlphaFoldDB" id="D8PZN9"/>
<dbReference type="SUPFAM" id="SSF47802">
    <property type="entry name" value="DNA polymerase beta, N-terminal domain-like"/>
    <property type="match status" value="1"/>
</dbReference>
<proteinExistence type="inferred from homology"/>
<accession>D8PZN9</accession>
<keyword evidence="11 16" id="KW-0233">DNA recombination</keyword>
<comment type="subunit">
    <text evidence="16">Interacts with EME1.</text>
</comment>
<evidence type="ECO:0000313" key="20">
    <source>
        <dbReference type="Proteomes" id="UP000007431"/>
    </source>
</evidence>
<dbReference type="InterPro" id="IPR006166">
    <property type="entry name" value="ERCC4_domain"/>
</dbReference>
<dbReference type="InterPro" id="IPR027421">
    <property type="entry name" value="DNA_pol_lamdba_lyase_dom_sf"/>
</dbReference>
<evidence type="ECO:0000256" key="4">
    <source>
        <dbReference type="ARBA" id="ARBA00017114"/>
    </source>
</evidence>
<dbReference type="OrthoDB" id="5963188at2759"/>
<evidence type="ECO:0000259" key="18">
    <source>
        <dbReference type="SMART" id="SM00891"/>
    </source>
</evidence>
<feature type="region of interest" description="Disordered" evidence="17">
    <location>
        <begin position="87"/>
        <end position="141"/>
    </location>
</feature>
<evidence type="ECO:0000313" key="19">
    <source>
        <dbReference type="EMBL" id="EFI98895.1"/>
    </source>
</evidence>
<name>D8PZN9_SCHCM</name>
<feature type="non-terminal residue" evidence="19">
    <location>
        <position position="717"/>
    </location>
</feature>
<dbReference type="Gene3D" id="1.10.150.670">
    <property type="entry name" value="Crossover junction endonuclease EME1, DNA-binding domain"/>
    <property type="match status" value="1"/>
</dbReference>
<dbReference type="EC" id="3.1.22.-" evidence="16"/>
<keyword evidence="20" id="KW-1185">Reference proteome</keyword>
<dbReference type="eggNOG" id="KOG2379">
    <property type="taxonomic scope" value="Eukaryota"/>
</dbReference>
<dbReference type="GO" id="GO:0048257">
    <property type="term" value="F:3'-flap endonuclease activity"/>
    <property type="evidence" value="ECO:0007669"/>
    <property type="project" value="TreeGrafter"/>
</dbReference>
<keyword evidence="8 16" id="KW-0227">DNA damage</keyword>
<feature type="domain" description="ERCC4" evidence="18">
    <location>
        <begin position="404"/>
        <end position="505"/>
    </location>
</feature>
<dbReference type="SMART" id="SM00891">
    <property type="entry name" value="ERCC4"/>
    <property type="match status" value="1"/>
</dbReference>
<keyword evidence="13 16" id="KW-0539">Nucleus</keyword>
<dbReference type="Gene3D" id="1.10.150.110">
    <property type="entry name" value="DNA polymerase beta, N-terminal domain-like"/>
    <property type="match status" value="1"/>
</dbReference>
<dbReference type="PANTHER" id="PTHR13451:SF0">
    <property type="entry name" value="CROSSOVER JUNCTION ENDONUCLEASE MUS81"/>
    <property type="match status" value="1"/>
</dbReference>
<protein>
    <recommendedName>
        <fullName evidence="4 16">Crossover junction endonuclease MUS81</fullName>
        <ecNumber evidence="16">3.1.22.-</ecNumber>
    </recommendedName>
</protein>
<evidence type="ECO:0000256" key="12">
    <source>
        <dbReference type="ARBA" id="ARBA00023204"/>
    </source>
</evidence>
<evidence type="ECO:0000256" key="5">
    <source>
        <dbReference type="ARBA" id="ARBA00022722"/>
    </source>
</evidence>
<keyword evidence="6 16" id="KW-0479">Metal-binding</keyword>
<dbReference type="Proteomes" id="UP000007431">
    <property type="component" value="Unassembled WGS sequence"/>
</dbReference>
<comment type="subcellular location">
    <subcellularLocation>
        <location evidence="2 16">Nucleus</location>
    </subcellularLocation>
</comment>
<dbReference type="VEuPathDB" id="FungiDB:SCHCODRAFT_02568997"/>
<dbReference type="Pfam" id="PF02732">
    <property type="entry name" value="ERCC4"/>
    <property type="match status" value="1"/>
</dbReference>
<dbReference type="GO" id="GO:0031573">
    <property type="term" value="P:mitotic intra-S DNA damage checkpoint signaling"/>
    <property type="evidence" value="ECO:0007669"/>
    <property type="project" value="TreeGrafter"/>
</dbReference>
<dbReference type="KEGG" id="scm:SCHCO_02568997"/>
<comment type="function">
    <text evidence="15 16">Interacts with EME1 to form a DNA structure-specific endonuclease with substrate preference for branched DNA structures with a 5'-end at the branch nick. Typical substrates include 3'-flap structures, D-loops, replication forks and nicked Holliday junctions. May be required in mitosis for the processing of stalled or collapsed replication fork intermediates. May be required in meiosis for the repair of meiosis-specific double strand breaks subsequent to single-end invasion (SEI).</text>
</comment>
<evidence type="ECO:0000256" key="15">
    <source>
        <dbReference type="ARBA" id="ARBA00058015"/>
    </source>
</evidence>
<dbReference type="GO" id="GO:0005634">
    <property type="term" value="C:nucleus"/>
    <property type="evidence" value="ECO:0007669"/>
    <property type="project" value="UniProtKB-SubCell"/>
</dbReference>
<dbReference type="InterPro" id="IPR011335">
    <property type="entry name" value="Restrct_endonuc-II-like"/>
</dbReference>
<dbReference type="InterPro" id="IPR033309">
    <property type="entry name" value="Mus81"/>
</dbReference>
<dbReference type="InterPro" id="IPR047416">
    <property type="entry name" value="XPF_nuclease_Mus81"/>
</dbReference>
<dbReference type="EMBL" id="GL377304">
    <property type="protein sequence ID" value="EFI98895.1"/>
    <property type="molecule type" value="Genomic_DNA"/>
</dbReference>
<reference evidence="19 20" key="1">
    <citation type="journal article" date="2010" name="Nat. Biotechnol.">
        <title>Genome sequence of the model mushroom Schizophyllum commune.</title>
        <authorList>
            <person name="Ohm R.A."/>
            <person name="de Jong J.F."/>
            <person name="Lugones L.G."/>
            <person name="Aerts A."/>
            <person name="Kothe E."/>
            <person name="Stajich J.E."/>
            <person name="de Vries R.P."/>
            <person name="Record E."/>
            <person name="Levasseur A."/>
            <person name="Baker S.E."/>
            <person name="Bartholomew K.A."/>
            <person name="Coutinho P.M."/>
            <person name="Erdmann S."/>
            <person name="Fowler T.J."/>
            <person name="Gathman A.C."/>
            <person name="Lombard V."/>
            <person name="Henrissat B."/>
            <person name="Knabe N."/>
            <person name="Kuees U."/>
            <person name="Lilly W.W."/>
            <person name="Lindquist E."/>
            <person name="Lucas S."/>
            <person name="Magnuson J.K."/>
            <person name="Piumi F."/>
            <person name="Raudaskoski M."/>
            <person name="Salamov A."/>
            <person name="Schmutz J."/>
            <person name="Schwarze F.W.M.R."/>
            <person name="vanKuyk P.A."/>
            <person name="Horton J.S."/>
            <person name="Grigoriev I.V."/>
            <person name="Woesten H.A.B."/>
        </authorList>
    </citation>
    <scope>NUCLEOTIDE SEQUENCE [LARGE SCALE GENOMIC DNA]</scope>
    <source>
        <strain evidence="20">H4-8 / FGSC 9210</strain>
    </source>
</reference>
<feature type="region of interest" description="Disordered" evidence="17">
    <location>
        <begin position="248"/>
        <end position="310"/>
    </location>
</feature>
<evidence type="ECO:0000256" key="16">
    <source>
        <dbReference type="RuleBase" id="RU369042"/>
    </source>
</evidence>
<keyword evidence="12 16" id="KW-0234">DNA repair</keyword>
<dbReference type="GO" id="GO:0008821">
    <property type="term" value="F:crossover junction DNA endonuclease activity"/>
    <property type="evidence" value="ECO:0007669"/>
    <property type="project" value="UniProtKB-UniRule"/>
</dbReference>
<dbReference type="GO" id="GO:0000712">
    <property type="term" value="P:resolution of meiotic recombination intermediates"/>
    <property type="evidence" value="ECO:0007669"/>
    <property type="project" value="TreeGrafter"/>
</dbReference>
<dbReference type="STRING" id="578458.D8PZN9"/>
<evidence type="ECO:0000256" key="3">
    <source>
        <dbReference type="ARBA" id="ARBA00010015"/>
    </source>
</evidence>
<dbReference type="OMA" id="DGFMVKE"/>
<dbReference type="Gene3D" id="3.40.50.10130">
    <property type="match status" value="1"/>
</dbReference>
<gene>
    <name evidence="19" type="ORF">SCHCODRAFT_106804</name>
</gene>
<evidence type="ECO:0000256" key="2">
    <source>
        <dbReference type="ARBA" id="ARBA00004123"/>
    </source>
</evidence>
<keyword evidence="5 16" id="KW-0540">Nuclease</keyword>
<dbReference type="PANTHER" id="PTHR13451">
    <property type="entry name" value="CLASS II CROSSOVER JUNCTION ENDONUCLEASE MUS81"/>
    <property type="match status" value="1"/>
</dbReference>
<dbReference type="Pfam" id="PF14716">
    <property type="entry name" value="HHH_8"/>
    <property type="match status" value="1"/>
</dbReference>
<dbReference type="InterPro" id="IPR010996">
    <property type="entry name" value="HHH_MUS81"/>
</dbReference>
<feature type="compositionally biased region" description="Basic and acidic residues" evidence="17">
    <location>
        <begin position="267"/>
        <end position="286"/>
    </location>
</feature>
<dbReference type="GO" id="GO:0046872">
    <property type="term" value="F:metal ion binding"/>
    <property type="evidence" value="ECO:0007669"/>
    <property type="project" value="UniProtKB-UniRule"/>
</dbReference>
<keyword evidence="7 16" id="KW-0255">Endonuclease</keyword>
<dbReference type="InParanoid" id="D8PZN9"/>
<keyword evidence="10 16" id="KW-0460">Magnesium</keyword>
<dbReference type="RefSeq" id="XP_003033798.1">
    <property type="nucleotide sequence ID" value="XM_003033752.1"/>
</dbReference>
<comment type="cofactor">
    <cofactor evidence="1 16">
        <name>Mg(2+)</name>
        <dbReference type="ChEBI" id="CHEBI:18420"/>
    </cofactor>
</comment>
<dbReference type="Pfam" id="PF21292">
    <property type="entry name" value="EME1-MUS81_C"/>
    <property type="match status" value="1"/>
</dbReference>
<dbReference type="HOGENOM" id="CLU_014329_1_1_1"/>
<dbReference type="FunFam" id="3.40.50.10130:FF:000005">
    <property type="entry name" value="crossover junction endonuclease MUS81 isoform X1"/>
    <property type="match status" value="1"/>
</dbReference>
<evidence type="ECO:0000256" key="7">
    <source>
        <dbReference type="ARBA" id="ARBA00022759"/>
    </source>
</evidence>
<keyword evidence="14" id="KW-0469">Meiosis</keyword>
<organism evidence="20">
    <name type="scientific">Schizophyllum commune (strain H4-8 / FGSC 9210)</name>
    <name type="common">Split gill fungus</name>
    <dbReference type="NCBI Taxonomy" id="578458"/>
    <lineage>
        <taxon>Eukaryota</taxon>
        <taxon>Fungi</taxon>
        <taxon>Dikarya</taxon>
        <taxon>Basidiomycota</taxon>
        <taxon>Agaricomycotina</taxon>
        <taxon>Agaricomycetes</taxon>
        <taxon>Agaricomycetidae</taxon>
        <taxon>Agaricales</taxon>
        <taxon>Schizophyllaceae</taxon>
        <taxon>Schizophyllum</taxon>
    </lineage>
</organism>
<evidence type="ECO:0000256" key="17">
    <source>
        <dbReference type="SAM" id="MobiDB-lite"/>
    </source>
</evidence>
<dbReference type="CDD" id="cd20074">
    <property type="entry name" value="XPF_nuclease_Mus81"/>
    <property type="match status" value="1"/>
</dbReference>
<evidence type="ECO:0000256" key="6">
    <source>
        <dbReference type="ARBA" id="ARBA00022723"/>
    </source>
</evidence>